<dbReference type="Gene3D" id="3.40.50.300">
    <property type="entry name" value="P-loop containing nucleotide triphosphate hydrolases"/>
    <property type="match status" value="1"/>
</dbReference>
<dbReference type="AlphaFoldDB" id="A0A1R2BIB8"/>
<dbReference type="PANTHER" id="PTHR12087">
    <property type="entry name" value="ORIGIN RECOGNITION COMPLEX SUBUNIT 4"/>
    <property type="match status" value="1"/>
</dbReference>
<dbReference type="InterPro" id="IPR016527">
    <property type="entry name" value="ORC4"/>
</dbReference>
<organism evidence="1 2">
    <name type="scientific">Stentor coeruleus</name>
    <dbReference type="NCBI Taxonomy" id="5963"/>
    <lineage>
        <taxon>Eukaryota</taxon>
        <taxon>Sar</taxon>
        <taxon>Alveolata</taxon>
        <taxon>Ciliophora</taxon>
        <taxon>Postciliodesmatophora</taxon>
        <taxon>Heterotrichea</taxon>
        <taxon>Heterotrichida</taxon>
        <taxon>Stentoridae</taxon>
        <taxon>Stentor</taxon>
    </lineage>
</organism>
<dbReference type="PANTHER" id="PTHR12087:SF0">
    <property type="entry name" value="ORIGIN RECOGNITION COMPLEX SUBUNIT 4"/>
    <property type="match status" value="1"/>
</dbReference>
<keyword evidence="2" id="KW-1185">Reference proteome</keyword>
<name>A0A1R2BIB8_9CILI</name>
<dbReference type="EMBL" id="MPUH01000627">
    <property type="protein sequence ID" value="OMJ76522.1"/>
    <property type="molecule type" value="Genomic_DNA"/>
</dbReference>
<reference evidence="1 2" key="1">
    <citation type="submission" date="2016-11" db="EMBL/GenBank/DDBJ databases">
        <title>The macronuclear genome of Stentor coeruleus: a giant cell with tiny introns.</title>
        <authorList>
            <person name="Slabodnick M."/>
            <person name="Ruby J.G."/>
            <person name="Reiff S.B."/>
            <person name="Swart E.C."/>
            <person name="Gosai S."/>
            <person name="Prabakaran S."/>
            <person name="Witkowska E."/>
            <person name="Larue G.E."/>
            <person name="Fisher S."/>
            <person name="Freeman R.M."/>
            <person name="Gunawardena J."/>
            <person name="Chu W."/>
            <person name="Stover N.A."/>
            <person name="Gregory B.D."/>
            <person name="Nowacki M."/>
            <person name="Derisi J."/>
            <person name="Roy S.W."/>
            <person name="Marshall W.F."/>
            <person name="Sood P."/>
        </authorList>
    </citation>
    <scope>NUCLEOTIDE SEQUENCE [LARGE SCALE GENOMIC DNA]</scope>
    <source>
        <strain evidence="1">WM001</strain>
    </source>
</reference>
<evidence type="ECO:0000313" key="2">
    <source>
        <dbReference type="Proteomes" id="UP000187209"/>
    </source>
</evidence>
<comment type="caution">
    <text evidence="1">The sequence shown here is derived from an EMBL/GenBank/DDBJ whole genome shotgun (WGS) entry which is preliminary data.</text>
</comment>
<accession>A0A1R2BIB8</accession>
<dbReference type="OrthoDB" id="343623at2759"/>
<dbReference type="Proteomes" id="UP000187209">
    <property type="component" value="Unassembled WGS sequence"/>
</dbReference>
<dbReference type="GO" id="GO:0003688">
    <property type="term" value="F:DNA replication origin binding"/>
    <property type="evidence" value="ECO:0007669"/>
    <property type="project" value="TreeGrafter"/>
</dbReference>
<dbReference type="InterPro" id="IPR027417">
    <property type="entry name" value="P-loop_NTPase"/>
</dbReference>
<proteinExistence type="predicted"/>
<gene>
    <name evidence="1" type="ORF">SteCoe_24099</name>
</gene>
<evidence type="ECO:0008006" key="3">
    <source>
        <dbReference type="Google" id="ProtNLM"/>
    </source>
</evidence>
<evidence type="ECO:0000313" key="1">
    <source>
        <dbReference type="EMBL" id="OMJ76522.1"/>
    </source>
</evidence>
<protein>
    <recommendedName>
        <fullName evidence="3">Origin recognition complex subunit 4 C-terminal domain-containing protein</fullName>
    </recommendedName>
</protein>
<sequence>MASQLKDVFDRCFKMSQNQCVLLLGNRTNSVTKMISEVSKPYQCAVLTLSGLLITDDLHALQCLAIQIANITSTVYTEGNFQSTLNFIKSSLSPTWKMIISIYDIQELAHRNLKQILLYTLFELVHEDICMMCVIGVTNRLDFIEMLEKRIKSRFSYQSIMMIDVELLENLIAGVELEEYNTRAIQQLKPLHMLVLICYIRSALKNRDITQVTAFKEYEAFKNKSPMIVYDVDKFTFSILTSYLMKNCLLKVSKRHAIPRFTIYQLNFDPNNVIYAIKKDMIEVPTALQEWVMEV</sequence>
<dbReference type="GO" id="GO:0005664">
    <property type="term" value="C:nuclear origin of replication recognition complex"/>
    <property type="evidence" value="ECO:0007669"/>
    <property type="project" value="TreeGrafter"/>
</dbReference>
<dbReference type="GO" id="GO:0006270">
    <property type="term" value="P:DNA replication initiation"/>
    <property type="evidence" value="ECO:0007669"/>
    <property type="project" value="TreeGrafter"/>
</dbReference>